<gene>
    <name evidence="2" type="ORF">ACJ72_00348</name>
</gene>
<evidence type="ECO:0000313" key="2">
    <source>
        <dbReference type="EMBL" id="OAX85260.1"/>
    </source>
</evidence>
<organism evidence="2 3">
    <name type="scientific">Emergomyces africanus</name>
    <dbReference type="NCBI Taxonomy" id="1955775"/>
    <lineage>
        <taxon>Eukaryota</taxon>
        <taxon>Fungi</taxon>
        <taxon>Dikarya</taxon>
        <taxon>Ascomycota</taxon>
        <taxon>Pezizomycotina</taxon>
        <taxon>Eurotiomycetes</taxon>
        <taxon>Eurotiomycetidae</taxon>
        <taxon>Onygenales</taxon>
        <taxon>Ajellomycetaceae</taxon>
        <taxon>Emergomyces</taxon>
    </lineage>
</organism>
<dbReference type="EMBL" id="LGUA01000018">
    <property type="protein sequence ID" value="OAX85260.1"/>
    <property type="molecule type" value="Genomic_DNA"/>
</dbReference>
<dbReference type="STRING" id="1658172.A0A1B7P8A0"/>
<dbReference type="AlphaFoldDB" id="A0A1B7P8A0"/>
<keyword evidence="3" id="KW-1185">Reference proteome</keyword>
<proteinExistence type="predicted"/>
<dbReference type="OrthoDB" id="5284712at2759"/>
<feature type="region of interest" description="Disordered" evidence="1">
    <location>
        <begin position="28"/>
        <end position="161"/>
    </location>
</feature>
<evidence type="ECO:0000313" key="3">
    <source>
        <dbReference type="Proteomes" id="UP000091918"/>
    </source>
</evidence>
<dbReference type="Proteomes" id="UP000091918">
    <property type="component" value="Unassembled WGS sequence"/>
</dbReference>
<name>A0A1B7P8A0_9EURO</name>
<evidence type="ECO:0000256" key="1">
    <source>
        <dbReference type="SAM" id="MobiDB-lite"/>
    </source>
</evidence>
<reference evidence="2 3" key="1">
    <citation type="submission" date="2015-07" db="EMBL/GenBank/DDBJ databases">
        <title>Emmonsia species relationships and genome sequence.</title>
        <authorList>
            <person name="Cuomo C.A."/>
            <person name="Schwartz I.S."/>
            <person name="Kenyon C."/>
            <person name="de Hoog G.S."/>
            <person name="Govender N.P."/>
            <person name="Botha A."/>
            <person name="Moreno L."/>
            <person name="de Vries M."/>
            <person name="Munoz J.F."/>
            <person name="Stielow J.B."/>
        </authorList>
    </citation>
    <scope>NUCLEOTIDE SEQUENCE [LARGE SCALE GENOMIC DNA]</scope>
    <source>
        <strain evidence="2 3">CBS 136260</strain>
    </source>
</reference>
<comment type="caution">
    <text evidence="2">The sequence shown here is derived from an EMBL/GenBank/DDBJ whole genome shotgun (WGS) entry which is preliminary data.</text>
</comment>
<feature type="region of interest" description="Disordered" evidence="1">
    <location>
        <begin position="174"/>
        <end position="195"/>
    </location>
</feature>
<sequence>MVQIGYINAQQHPLRGYFVHVYPKPHRIPPQRHNALRSSDPTFAAHSKAAFSSNPAHDFDDEDDDRDAEFRSGRRSTEASGGGVGGGPSSASSLGYHRRDPDDEYALLHNSDADDLGGPHGTPAPPPFYDPTRDNAAHNNNNININSTIPLPGSGDATTTTSYLHDYDTSYGGAYEADIRPQQPTGSFHDRYADR</sequence>
<protein>
    <submittedName>
        <fullName evidence="2">Uncharacterized protein</fullName>
    </submittedName>
</protein>
<accession>A0A1B7P8A0</accession>
<feature type="compositionally biased region" description="Low complexity" evidence="1">
    <location>
        <begin position="137"/>
        <end position="146"/>
    </location>
</feature>
<feature type="compositionally biased region" description="Basic and acidic residues" evidence="1">
    <location>
        <begin position="68"/>
        <end position="77"/>
    </location>
</feature>